<dbReference type="Pfam" id="PF00085">
    <property type="entry name" value="Thioredoxin"/>
    <property type="match status" value="1"/>
</dbReference>
<dbReference type="InterPro" id="IPR013766">
    <property type="entry name" value="Thioredoxin_domain"/>
</dbReference>
<dbReference type="CDD" id="cd02947">
    <property type="entry name" value="TRX_family"/>
    <property type="match status" value="1"/>
</dbReference>
<evidence type="ECO:0000256" key="7">
    <source>
        <dbReference type="PIRNR" id="PIRNR000077"/>
    </source>
</evidence>
<evidence type="ECO:0000256" key="3">
    <source>
        <dbReference type="ARBA" id="ARBA00022982"/>
    </source>
</evidence>
<dbReference type="RefSeq" id="WP_420904072.1">
    <property type="nucleotide sequence ID" value="NZ_BAAFGK010000002.1"/>
</dbReference>
<sequence length="121" mass="13714">MATIALNKDNFEATVTGNDIVVIDFWADWCGPCKAFAPVFDRVSEKFTDVVFAKVDTDREQELAQAFQIRSIPTLMIFRESTILFMQPGMVPESALVDLVERVKQVDMEEVRKNRVPADQA</sequence>
<feature type="domain" description="Thioredoxin" evidence="8">
    <location>
        <begin position="2"/>
        <end position="105"/>
    </location>
</feature>
<dbReference type="InterPro" id="IPR005746">
    <property type="entry name" value="Thioredoxin"/>
</dbReference>
<dbReference type="Gene3D" id="3.40.30.10">
    <property type="entry name" value="Glutaredoxin"/>
    <property type="match status" value="1"/>
</dbReference>
<dbReference type="PRINTS" id="PR00421">
    <property type="entry name" value="THIOREDOXIN"/>
</dbReference>
<evidence type="ECO:0000313" key="10">
    <source>
        <dbReference type="Proteomes" id="UP001628193"/>
    </source>
</evidence>
<comment type="caution">
    <text evidence="9">The sequence shown here is derived from an EMBL/GenBank/DDBJ whole genome shotgun (WGS) entry which is preliminary data.</text>
</comment>
<gene>
    <name evidence="9" type="primary">trxC</name>
    <name evidence="9" type="ORF">SIID45300_00668</name>
</gene>
<organism evidence="9 10">
    <name type="scientific">Candidatus Magnetaquiglobus chichijimensis</name>
    <dbReference type="NCBI Taxonomy" id="3141448"/>
    <lineage>
        <taxon>Bacteria</taxon>
        <taxon>Pseudomonadati</taxon>
        <taxon>Pseudomonadota</taxon>
        <taxon>Magnetococcia</taxon>
        <taxon>Magnetococcales</taxon>
        <taxon>Candidatus Magnetaquicoccaceae</taxon>
        <taxon>Candidatus Magnetaquiglobus</taxon>
    </lineage>
</organism>
<dbReference type="InterPro" id="IPR036249">
    <property type="entry name" value="Thioredoxin-like_sf"/>
</dbReference>
<dbReference type="PIRSF" id="PIRSF000077">
    <property type="entry name" value="Thioredoxin"/>
    <property type="match status" value="1"/>
</dbReference>
<evidence type="ECO:0000256" key="4">
    <source>
        <dbReference type="ARBA" id="ARBA00023157"/>
    </source>
</evidence>
<dbReference type="NCBIfam" id="TIGR01068">
    <property type="entry name" value="thioredoxin"/>
    <property type="match status" value="1"/>
</dbReference>
<evidence type="ECO:0000256" key="6">
    <source>
        <dbReference type="NCBIfam" id="TIGR01068"/>
    </source>
</evidence>
<keyword evidence="3" id="KW-0249">Electron transport</keyword>
<evidence type="ECO:0000256" key="1">
    <source>
        <dbReference type="ARBA" id="ARBA00008987"/>
    </source>
</evidence>
<name>A0ABQ0C643_9PROT</name>
<reference evidence="9 10" key="2">
    <citation type="submission" date="2024-09" db="EMBL/GenBank/DDBJ databases">
        <title>Draft genome sequence of Candidatus Magnetaquicoccaceae bacterium FCR-1.</title>
        <authorList>
            <person name="Shimoshige H."/>
            <person name="Shimamura S."/>
            <person name="Taoka A."/>
            <person name="Kobayashi H."/>
            <person name="Maekawa T."/>
        </authorList>
    </citation>
    <scope>NUCLEOTIDE SEQUENCE [LARGE SCALE GENOMIC DNA]</scope>
    <source>
        <strain evidence="9 10">FCR-1</strain>
    </source>
</reference>
<dbReference type="SUPFAM" id="SSF52833">
    <property type="entry name" value="Thioredoxin-like"/>
    <property type="match status" value="1"/>
</dbReference>
<dbReference type="Proteomes" id="UP001628193">
    <property type="component" value="Unassembled WGS sequence"/>
</dbReference>
<evidence type="ECO:0000256" key="2">
    <source>
        <dbReference type="ARBA" id="ARBA00022448"/>
    </source>
</evidence>
<dbReference type="PROSITE" id="PS51352">
    <property type="entry name" value="THIOREDOXIN_2"/>
    <property type="match status" value="1"/>
</dbReference>
<evidence type="ECO:0000259" key="8">
    <source>
        <dbReference type="PROSITE" id="PS51352"/>
    </source>
</evidence>
<keyword evidence="4" id="KW-1015">Disulfide bond</keyword>
<reference evidence="9 10" key="1">
    <citation type="submission" date="2024-05" db="EMBL/GenBank/DDBJ databases">
        <authorList>
            <consortium name="Candidatus Magnetaquicoccaceae bacterium FCR-1 genome sequencing consortium"/>
            <person name="Shimoshige H."/>
            <person name="Shimamura S."/>
            <person name="Taoka A."/>
            <person name="Kobayashi H."/>
            <person name="Maekawa T."/>
        </authorList>
    </citation>
    <scope>NUCLEOTIDE SEQUENCE [LARGE SCALE GENOMIC DNA]</scope>
    <source>
        <strain evidence="9 10">FCR-1</strain>
    </source>
</reference>
<proteinExistence type="inferred from homology"/>
<dbReference type="EMBL" id="BAAFGK010000002">
    <property type="protein sequence ID" value="GAB0056362.1"/>
    <property type="molecule type" value="Genomic_DNA"/>
</dbReference>
<comment type="similarity">
    <text evidence="1 7">Belongs to the thioredoxin family.</text>
</comment>
<protein>
    <recommendedName>
        <fullName evidence="6 7">Thioredoxin</fullName>
    </recommendedName>
</protein>
<dbReference type="PANTHER" id="PTHR45663">
    <property type="entry name" value="GEO12009P1"/>
    <property type="match status" value="1"/>
</dbReference>
<accession>A0ABQ0C643</accession>
<keyword evidence="2" id="KW-0813">Transport</keyword>
<dbReference type="PROSITE" id="PS00194">
    <property type="entry name" value="THIOREDOXIN_1"/>
    <property type="match status" value="1"/>
</dbReference>
<keyword evidence="5" id="KW-0676">Redox-active center</keyword>
<evidence type="ECO:0000313" key="9">
    <source>
        <dbReference type="EMBL" id="GAB0056362.1"/>
    </source>
</evidence>
<keyword evidence="10" id="KW-1185">Reference proteome</keyword>
<dbReference type="InterPro" id="IPR017937">
    <property type="entry name" value="Thioredoxin_CS"/>
</dbReference>
<dbReference type="PANTHER" id="PTHR45663:SF40">
    <property type="entry name" value="THIOREDOXIN 2"/>
    <property type="match status" value="1"/>
</dbReference>
<evidence type="ECO:0000256" key="5">
    <source>
        <dbReference type="ARBA" id="ARBA00023284"/>
    </source>
</evidence>